<feature type="domain" description="ATP-grasp" evidence="10">
    <location>
        <begin position="116"/>
        <end position="315"/>
    </location>
</feature>
<dbReference type="PANTHER" id="PTHR45728:SF3">
    <property type="entry name" value="ACETYL-COA CARBOXYLASE"/>
    <property type="match status" value="1"/>
</dbReference>
<evidence type="ECO:0000256" key="7">
    <source>
        <dbReference type="ARBA" id="ARBA00048065"/>
    </source>
</evidence>
<evidence type="ECO:0000256" key="3">
    <source>
        <dbReference type="ARBA" id="ARBA00022598"/>
    </source>
</evidence>
<comment type="catalytic activity">
    <reaction evidence="7">
        <text>hydrogencarbonate + acetyl-CoA + ATP = malonyl-CoA + ADP + phosphate + H(+)</text>
        <dbReference type="Rhea" id="RHEA:11308"/>
        <dbReference type="ChEBI" id="CHEBI:15378"/>
        <dbReference type="ChEBI" id="CHEBI:17544"/>
        <dbReference type="ChEBI" id="CHEBI:30616"/>
        <dbReference type="ChEBI" id="CHEBI:43474"/>
        <dbReference type="ChEBI" id="CHEBI:57288"/>
        <dbReference type="ChEBI" id="CHEBI:57384"/>
        <dbReference type="ChEBI" id="CHEBI:456216"/>
        <dbReference type="EC" id="6.4.1.2"/>
    </reaction>
</comment>
<gene>
    <name evidence="12" type="ORF">CCMP2556_LOCUS9292</name>
</gene>
<keyword evidence="4 9" id="KW-0547">Nucleotide-binding</keyword>
<dbReference type="InterPro" id="IPR011053">
    <property type="entry name" value="Single_hybrid_motif"/>
</dbReference>
<dbReference type="SUPFAM" id="SSF56059">
    <property type="entry name" value="Glutathione synthetase ATP-binding domain-like"/>
    <property type="match status" value="1"/>
</dbReference>
<dbReference type="InterPro" id="IPR049074">
    <property type="entry name" value="ACCA_BT"/>
</dbReference>
<dbReference type="InterPro" id="IPR011054">
    <property type="entry name" value="Rudment_hybrid_motif"/>
</dbReference>
<dbReference type="InterPro" id="IPR016185">
    <property type="entry name" value="PreATP-grasp_dom_sf"/>
</dbReference>
<reference evidence="12 13" key="1">
    <citation type="submission" date="2024-02" db="EMBL/GenBank/DDBJ databases">
        <authorList>
            <person name="Chen Y."/>
            <person name="Shah S."/>
            <person name="Dougan E. K."/>
            <person name="Thang M."/>
            <person name="Chan C."/>
        </authorList>
    </citation>
    <scope>NUCLEOTIDE SEQUENCE [LARGE SCALE GENOMIC DNA]</scope>
</reference>
<dbReference type="PROSITE" id="PS00867">
    <property type="entry name" value="CPSASE_2"/>
    <property type="match status" value="1"/>
</dbReference>
<dbReference type="Gene3D" id="3.40.50.20">
    <property type="match status" value="1"/>
</dbReference>
<dbReference type="InterPro" id="IPR001882">
    <property type="entry name" value="Biotin_BS"/>
</dbReference>
<dbReference type="CDD" id="cd06850">
    <property type="entry name" value="biotinyl_domain"/>
    <property type="match status" value="1"/>
</dbReference>
<dbReference type="PROSITE" id="PS50975">
    <property type="entry name" value="ATP_GRASP"/>
    <property type="match status" value="1"/>
</dbReference>
<evidence type="ECO:0000256" key="2">
    <source>
        <dbReference type="ARBA" id="ARBA00013263"/>
    </source>
</evidence>
<dbReference type="InterPro" id="IPR005482">
    <property type="entry name" value="Biotin_COase_C"/>
</dbReference>
<evidence type="ECO:0000256" key="5">
    <source>
        <dbReference type="ARBA" id="ARBA00022840"/>
    </source>
</evidence>
<evidence type="ECO:0000313" key="13">
    <source>
        <dbReference type="Proteomes" id="UP001642484"/>
    </source>
</evidence>
<keyword evidence="5 9" id="KW-0067">ATP-binding</keyword>
<dbReference type="Pfam" id="PF00364">
    <property type="entry name" value="Biotin_lipoyl"/>
    <property type="match status" value="1"/>
</dbReference>
<accession>A0ABP0J2I1</accession>
<keyword evidence="3" id="KW-0436">Ligase</keyword>
<evidence type="ECO:0000256" key="6">
    <source>
        <dbReference type="ARBA" id="ARBA00023267"/>
    </source>
</evidence>
<dbReference type="InterPro" id="IPR000089">
    <property type="entry name" value="Biotin_lipoyl"/>
</dbReference>
<dbReference type="InterPro" id="IPR049076">
    <property type="entry name" value="ACCA"/>
</dbReference>
<organism evidence="12 13">
    <name type="scientific">Durusdinium trenchii</name>
    <dbReference type="NCBI Taxonomy" id="1381693"/>
    <lineage>
        <taxon>Eukaryota</taxon>
        <taxon>Sar</taxon>
        <taxon>Alveolata</taxon>
        <taxon>Dinophyceae</taxon>
        <taxon>Suessiales</taxon>
        <taxon>Symbiodiniaceae</taxon>
        <taxon>Durusdinium</taxon>
    </lineage>
</organism>
<dbReference type="Pfam" id="PF02785">
    <property type="entry name" value="Biotin_carb_C"/>
    <property type="match status" value="1"/>
</dbReference>
<keyword evidence="6" id="KW-0092">Biotin</keyword>
<comment type="cofactor">
    <cofactor evidence="1">
        <name>biotin</name>
        <dbReference type="ChEBI" id="CHEBI:57586"/>
    </cofactor>
</comment>
<evidence type="ECO:0000259" key="11">
    <source>
        <dbReference type="PROSITE" id="PS50979"/>
    </source>
</evidence>
<dbReference type="Gene3D" id="3.30.470.20">
    <property type="entry name" value="ATP-grasp fold, B domain"/>
    <property type="match status" value="1"/>
</dbReference>
<dbReference type="Pfam" id="PF00289">
    <property type="entry name" value="Biotin_carb_N"/>
    <property type="match status" value="1"/>
</dbReference>
<name>A0ABP0J2I1_9DINO</name>
<feature type="domain" description="Biotin carboxylation" evidence="11">
    <location>
        <begin position="1"/>
        <end position="476"/>
    </location>
</feature>
<dbReference type="EC" id="6.3.4.14" evidence="2"/>
<keyword evidence="13" id="KW-1185">Reference proteome</keyword>
<dbReference type="InterPro" id="IPR011761">
    <property type="entry name" value="ATP-grasp"/>
</dbReference>
<dbReference type="Pfam" id="PF02786">
    <property type="entry name" value="CPSase_L_D2"/>
    <property type="match status" value="1"/>
</dbReference>
<evidence type="ECO:0000256" key="1">
    <source>
        <dbReference type="ARBA" id="ARBA00001953"/>
    </source>
</evidence>
<dbReference type="InterPro" id="IPR013815">
    <property type="entry name" value="ATP_grasp_subdomain_1"/>
</dbReference>
<evidence type="ECO:0000259" key="10">
    <source>
        <dbReference type="PROSITE" id="PS50975"/>
    </source>
</evidence>
<protein>
    <recommendedName>
        <fullName evidence="2">biotin carboxylase</fullName>
        <ecNumber evidence="2">6.3.4.14</ecNumber>
    </recommendedName>
</protein>
<dbReference type="SUPFAM" id="SSF51246">
    <property type="entry name" value="Rudiment single hybrid motif"/>
    <property type="match status" value="1"/>
</dbReference>
<dbReference type="Proteomes" id="UP001642484">
    <property type="component" value="Unassembled WGS sequence"/>
</dbReference>
<dbReference type="InterPro" id="IPR005481">
    <property type="entry name" value="BC-like_N"/>
</dbReference>
<dbReference type="EMBL" id="CAXAMN010004302">
    <property type="protein sequence ID" value="CAK9008540.1"/>
    <property type="molecule type" value="Genomic_DNA"/>
</dbReference>
<dbReference type="PROSITE" id="PS50979">
    <property type="entry name" value="BC"/>
    <property type="match status" value="1"/>
</dbReference>
<sequence>MILYIQYVSYPCSTTGGRFLSHTPRLRLYHPQVNNYANVDLICQIARSEQVDAVWPGWGHASENPRLPAKLKELNITFIGPCSPVMSVLGDKIAAGILAQTAGVPSIPWSGDGLTAQLTAEGTIPDETFRKACLNSVADAVRCAERIGYPVMLKASEGGGGKGIRMSNSKEELEQNFVQVQSEVPGSPIFMMQLCTGARHIEVQIMGDQHGQVVALNGRDCSTQRRFQKIFEEGPPVIVPKATFKEMERAAQRLTQSIGYVGAGTVEYLYNAKTNKFYFLELNPRLQVEHPVTEAITNVYCSGTEESTAMRVALSARKRLALTDRTSRIDFMKQDYVYPKVHCLAARITAENPDDGFKPTSGKIERIKFQSSVACWGYFSVWTHAAIHEFADSQFGHLFARGADREEARKTLVLALQNLEVVGEIRPFGWTWGDSTDGKRGRWREEPPTDYLVQLLQAEAFRVNSIDTSWLDGLIRERAVRLKYEQTDVVFYAAVLRAFRALQAKDAELVKSIEKRRLGLLHQVKGSCSMNLEITFEGLRYHFDVTRVAPDAFLFKISGGPVIAAQVREQPDGSLLVSIDGSVRKISGTEEALGLRLRLQGVGTVLLPTVFDASELRSDFNGKVMRYLVPEGAFRGGGLVKKDEAYVELEAMKMIMPLKARATGKLKQLKGPNSIVQAGELLGTLQLQDPSSVQQLIGFKGDFQLPASKASGLDSLGYTALKKALLALDGFECLGSAEDLAQEIFLQELGLSEEENTEQQLQAATQLLEYYLQVERRFGPLMAGGEDLAVSQVLQDSEPSGFTVQLGLLRAHSQLKLRSELLAGVMERLKSLPVHEPRPSDDKPRAVSEGLLNREVSQKTLRHIREEGHWKRLSELLSELSEMPSHGHYSPVARRAAFVRS</sequence>
<comment type="catalytic activity">
    <reaction evidence="8">
        <text>N(6)-biotinyl-L-lysyl-[protein] + hydrogencarbonate + ATP = N(6)-carboxybiotinyl-L-lysyl-[protein] + ADP + phosphate + H(+)</text>
        <dbReference type="Rhea" id="RHEA:13501"/>
        <dbReference type="Rhea" id="RHEA-COMP:10505"/>
        <dbReference type="Rhea" id="RHEA-COMP:10506"/>
        <dbReference type="ChEBI" id="CHEBI:15378"/>
        <dbReference type="ChEBI" id="CHEBI:17544"/>
        <dbReference type="ChEBI" id="CHEBI:30616"/>
        <dbReference type="ChEBI" id="CHEBI:43474"/>
        <dbReference type="ChEBI" id="CHEBI:83144"/>
        <dbReference type="ChEBI" id="CHEBI:83145"/>
        <dbReference type="ChEBI" id="CHEBI:456216"/>
        <dbReference type="EC" id="6.3.4.14"/>
    </reaction>
</comment>
<dbReference type="PANTHER" id="PTHR45728">
    <property type="entry name" value="ACETYL-COA CARBOXYLASE, ISOFORM A"/>
    <property type="match status" value="1"/>
</dbReference>
<dbReference type="PROSITE" id="PS00188">
    <property type="entry name" value="BIOTIN"/>
    <property type="match status" value="1"/>
</dbReference>
<evidence type="ECO:0000256" key="8">
    <source>
        <dbReference type="ARBA" id="ARBA00048600"/>
    </source>
</evidence>
<dbReference type="SUPFAM" id="SSF51230">
    <property type="entry name" value="Single hybrid motif"/>
    <property type="match status" value="1"/>
</dbReference>
<dbReference type="Gene3D" id="3.90.1770.10">
    <property type="entry name" value="PreATP-grasp domain"/>
    <property type="match status" value="1"/>
</dbReference>
<dbReference type="PROSITE" id="PS00866">
    <property type="entry name" value="CPSASE_1"/>
    <property type="match status" value="1"/>
</dbReference>
<comment type="caution">
    <text evidence="12">The sequence shown here is derived from an EMBL/GenBank/DDBJ whole genome shotgun (WGS) entry which is preliminary data.</text>
</comment>
<dbReference type="SMART" id="SM00878">
    <property type="entry name" value="Biotin_carb_C"/>
    <property type="match status" value="1"/>
</dbReference>
<dbReference type="Pfam" id="PF21385">
    <property type="entry name" value="ACCA_BT"/>
    <property type="match status" value="1"/>
</dbReference>
<evidence type="ECO:0000256" key="9">
    <source>
        <dbReference type="PROSITE-ProRule" id="PRU00409"/>
    </source>
</evidence>
<dbReference type="Gene3D" id="2.40.50.100">
    <property type="match status" value="1"/>
</dbReference>
<dbReference type="InterPro" id="IPR011764">
    <property type="entry name" value="Biotin_carboxylation_dom"/>
</dbReference>
<proteinExistence type="predicted"/>
<evidence type="ECO:0000256" key="4">
    <source>
        <dbReference type="ARBA" id="ARBA00022741"/>
    </source>
</evidence>
<dbReference type="InterPro" id="IPR005479">
    <property type="entry name" value="CPAse_ATP-bd"/>
</dbReference>
<dbReference type="SUPFAM" id="SSF52440">
    <property type="entry name" value="PreATP-grasp domain"/>
    <property type="match status" value="1"/>
</dbReference>
<dbReference type="Gene3D" id="3.30.1490.20">
    <property type="entry name" value="ATP-grasp fold, A domain"/>
    <property type="match status" value="1"/>
</dbReference>
<evidence type="ECO:0000313" key="12">
    <source>
        <dbReference type="EMBL" id="CAK9008540.1"/>
    </source>
</evidence>